<dbReference type="WBParaSite" id="nRc.2.0.1.t01022-RA">
    <property type="protein sequence ID" value="nRc.2.0.1.t01022-RA"/>
    <property type="gene ID" value="nRc.2.0.1.g01022"/>
</dbReference>
<organism evidence="2 3">
    <name type="scientific">Romanomermis culicivorax</name>
    <name type="common">Nematode worm</name>
    <dbReference type="NCBI Taxonomy" id="13658"/>
    <lineage>
        <taxon>Eukaryota</taxon>
        <taxon>Metazoa</taxon>
        <taxon>Ecdysozoa</taxon>
        <taxon>Nematoda</taxon>
        <taxon>Enoplea</taxon>
        <taxon>Dorylaimia</taxon>
        <taxon>Mermithida</taxon>
        <taxon>Mermithoidea</taxon>
        <taxon>Mermithidae</taxon>
        <taxon>Romanomermis</taxon>
    </lineage>
</organism>
<evidence type="ECO:0000256" key="1">
    <source>
        <dbReference type="SAM" id="MobiDB-lite"/>
    </source>
</evidence>
<accession>A0A915HG67</accession>
<name>A0A915HG67_ROMCU</name>
<feature type="region of interest" description="Disordered" evidence="1">
    <location>
        <begin position="56"/>
        <end position="108"/>
    </location>
</feature>
<evidence type="ECO:0000313" key="3">
    <source>
        <dbReference type="WBParaSite" id="nRc.2.0.1.t01022-RA"/>
    </source>
</evidence>
<dbReference type="Proteomes" id="UP000887565">
    <property type="component" value="Unplaced"/>
</dbReference>
<protein>
    <submittedName>
        <fullName evidence="3">Uncharacterized protein</fullName>
    </submittedName>
</protein>
<dbReference type="AlphaFoldDB" id="A0A915HG67"/>
<feature type="compositionally biased region" description="Low complexity" evidence="1">
    <location>
        <begin position="7"/>
        <end position="16"/>
    </location>
</feature>
<evidence type="ECO:0000313" key="2">
    <source>
        <dbReference type="Proteomes" id="UP000887565"/>
    </source>
</evidence>
<sequence length="178" mass="19978">MQQLISTTAATAAARNPPTPRPPLVASRFHSKETPDIYIPNETLPETEPALAFGRPPAHVKPKVPSTDTLYNNEISRNAGGEEEISRSTPLRRPRPAANPFGFSDYPPDDYYDHQQPRYDLLCMSHCEEDSWIKTIVDSMHLLTINGAMTNKGLLRFFICLENEFGYDASNRVEMSAL</sequence>
<proteinExistence type="predicted"/>
<feature type="region of interest" description="Disordered" evidence="1">
    <location>
        <begin position="1"/>
        <end position="27"/>
    </location>
</feature>
<keyword evidence="2" id="KW-1185">Reference proteome</keyword>
<reference evidence="3" key="1">
    <citation type="submission" date="2022-11" db="UniProtKB">
        <authorList>
            <consortium name="WormBaseParasite"/>
        </authorList>
    </citation>
    <scope>IDENTIFICATION</scope>
</reference>
<feature type="compositionally biased region" description="Polar residues" evidence="1">
    <location>
        <begin position="66"/>
        <end position="76"/>
    </location>
</feature>